<organism evidence="12 13">
    <name type="scientific">Xylanibacter rarus</name>
    <dbReference type="NCBI Taxonomy" id="1676614"/>
    <lineage>
        <taxon>Bacteria</taxon>
        <taxon>Pseudomonadati</taxon>
        <taxon>Bacteroidota</taxon>
        <taxon>Bacteroidia</taxon>
        <taxon>Bacteroidales</taxon>
        <taxon>Prevotellaceae</taxon>
        <taxon>Xylanibacter</taxon>
    </lineage>
</organism>
<dbReference type="PROSITE" id="PS50059">
    <property type="entry name" value="FKBP_PPIASE"/>
    <property type="match status" value="1"/>
</dbReference>
<keyword evidence="13" id="KW-1185">Reference proteome</keyword>
<keyword evidence="6" id="KW-0143">Chaperone</keyword>
<dbReference type="PANTHER" id="PTHR47861:SF3">
    <property type="entry name" value="FKBP-TYPE PEPTIDYL-PROLYL CIS-TRANS ISOMERASE SLYD"/>
    <property type="match status" value="1"/>
</dbReference>
<dbReference type="Gene3D" id="3.10.50.40">
    <property type="match status" value="1"/>
</dbReference>
<dbReference type="Gene3D" id="2.40.10.330">
    <property type="match status" value="1"/>
</dbReference>
<accession>A0A8E1R2U5</accession>
<dbReference type="InterPro" id="IPR048261">
    <property type="entry name" value="SlpA/SlyD-like_ins_sf"/>
</dbReference>
<dbReference type="GO" id="GO:0042026">
    <property type="term" value="P:protein refolding"/>
    <property type="evidence" value="ECO:0007669"/>
    <property type="project" value="UniProtKB-ARBA"/>
</dbReference>
<dbReference type="GO" id="GO:0003755">
    <property type="term" value="F:peptidyl-prolyl cis-trans isomerase activity"/>
    <property type="evidence" value="ECO:0007669"/>
    <property type="project" value="UniProtKB-UniRule"/>
</dbReference>
<name>A0A8E1R2U5_9BACT</name>
<gene>
    <name evidence="12" type="ORF">ACU52_02805</name>
</gene>
<evidence type="ECO:0000313" key="13">
    <source>
        <dbReference type="Proteomes" id="UP000036951"/>
    </source>
</evidence>
<dbReference type="InterPro" id="IPR046357">
    <property type="entry name" value="PPIase_dom_sf"/>
</dbReference>
<feature type="domain" description="PPIase FKBP-type" evidence="11">
    <location>
        <begin position="6"/>
        <end position="73"/>
    </location>
</feature>
<evidence type="ECO:0000313" key="12">
    <source>
        <dbReference type="EMBL" id="KOO69297.1"/>
    </source>
</evidence>
<comment type="subcellular location">
    <subcellularLocation>
        <location evidence="2">Cytoplasm</location>
    </subcellularLocation>
</comment>
<dbReference type="InterPro" id="IPR001179">
    <property type="entry name" value="PPIase_FKBP_dom"/>
</dbReference>
<dbReference type="AlphaFoldDB" id="A0A8E1R2U5"/>
<dbReference type="Pfam" id="PF00254">
    <property type="entry name" value="FKBP_C"/>
    <property type="match status" value="1"/>
</dbReference>
<evidence type="ECO:0000256" key="7">
    <source>
        <dbReference type="ARBA" id="ARBA00023235"/>
    </source>
</evidence>
<evidence type="ECO:0000256" key="4">
    <source>
        <dbReference type="ARBA" id="ARBA00022490"/>
    </source>
</evidence>
<comment type="caution">
    <text evidence="12">The sequence shown here is derived from an EMBL/GenBank/DDBJ whole genome shotgun (WGS) entry which is preliminary data.</text>
</comment>
<evidence type="ECO:0000256" key="8">
    <source>
        <dbReference type="ARBA" id="ARBA00037071"/>
    </source>
</evidence>
<evidence type="ECO:0000259" key="11">
    <source>
        <dbReference type="PROSITE" id="PS50059"/>
    </source>
</evidence>
<dbReference type="PANTHER" id="PTHR47861">
    <property type="entry name" value="FKBP-TYPE PEPTIDYL-PROLYL CIS-TRANS ISOMERASE SLYD"/>
    <property type="match status" value="1"/>
</dbReference>
<dbReference type="Proteomes" id="UP000036951">
    <property type="component" value="Unassembled WGS sequence"/>
</dbReference>
<keyword evidence="5 9" id="KW-0697">Rotamase</keyword>
<dbReference type="OrthoDB" id="9808891at2"/>
<evidence type="ECO:0000256" key="5">
    <source>
        <dbReference type="ARBA" id="ARBA00023110"/>
    </source>
</evidence>
<comment type="function">
    <text evidence="8">Also involved in hydrogenase metallocenter assembly, probably by participating in the nickel insertion step. This function in hydrogenase biosynthesis requires chaperone activity and the presence of the metal-binding domain, but not PPIase activity.</text>
</comment>
<keyword evidence="7 9" id="KW-0413">Isomerase</keyword>
<comment type="similarity">
    <text evidence="3 10">Belongs to the FKBP-type PPIase family.</text>
</comment>
<evidence type="ECO:0000256" key="1">
    <source>
        <dbReference type="ARBA" id="ARBA00000971"/>
    </source>
</evidence>
<dbReference type="RefSeq" id="WP_021853340.1">
    <property type="nucleotide sequence ID" value="NZ_DBFJNZ010000048.1"/>
</dbReference>
<keyword evidence="4" id="KW-0963">Cytoplasm</keyword>
<dbReference type="EC" id="5.2.1.8" evidence="10"/>
<sequence length="221" mass="24266">MESNKNKYIAVAYRLYVVDNNSNELVEEATDNEPFQFISGYGITLDAFENATAGLNKGEEFDITLSKDEAYGDYEEEHVLDLDKNIFCINGHFDHDNIYKDAIIPLQNEDGNRFLAKVVSVGEDKVRVDLNHPLAGKTLNFKGHIVESREATNEEIQGLINRMSGEGCCCGHHGEDGGDCCCGHHHGDGEGCHHGHGEGCHHEHGEGCHHGHEGGNGCCCN</sequence>
<dbReference type="GO" id="GO:0005737">
    <property type="term" value="C:cytoplasm"/>
    <property type="evidence" value="ECO:0007669"/>
    <property type="project" value="UniProtKB-SubCell"/>
</dbReference>
<evidence type="ECO:0000256" key="10">
    <source>
        <dbReference type="RuleBase" id="RU003915"/>
    </source>
</evidence>
<reference evidence="12 13" key="1">
    <citation type="submission" date="2015-06" db="EMBL/GenBank/DDBJ databases">
        <title>Prevotella sp. 109, sp. nov., a novel member of the family Prevotellaceae isolated from human faeces.</title>
        <authorList>
            <person name="Shkoporov A.N."/>
            <person name="Chaplin A.V."/>
            <person name="Kafarskaia L.I."/>
            <person name="Efimov B.A."/>
        </authorList>
    </citation>
    <scope>NUCLEOTIDE SEQUENCE [LARGE SCALE GENOMIC DNA]</scope>
    <source>
        <strain evidence="12 13">109</strain>
    </source>
</reference>
<evidence type="ECO:0000256" key="2">
    <source>
        <dbReference type="ARBA" id="ARBA00004496"/>
    </source>
</evidence>
<evidence type="ECO:0000256" key="3">
    <source>
        <dbReference type="ARBA" id="ARBA00006577"/>
    </source>
</evidence>
<protein>
    <recommendedName>
        <fullName evidence="10">Peptidyl-prolyl cis-trans isomerase</fullName>
        <ecNumber evidence="10">5.2.1.8</ecNumber>
    </recommendedName>
</protein>
<dbReference type="EMBL" id="LFQU01000003">
    <property type="protein sequence ID" value="KOO69297.1"/>
    <property type="molecule type" value="Genomic_DNA"/>
</dbReference>
<dbReference type="SUPFAM" id="SSF54534">
    <property type="entry name" value="FKBP-like"/>
    <property type="match status" value="1"/>
</dbReference>
<evidence type="ECO:0000256" key="9">
    <source>
        <dbReference type="PROSITE-ProRule" id="PRU00277"/>
    </source>
</evidence>
<comment type="catalytic activity">
    <reaction evidence="1 9 10">
        <text>[protein]-peptidylproline (omega=180) = [protein]-peptidylproline (omega=0)</text>
        <dbReference type="Rhea" id="RHEA:16237"/>
        <dbReference type="Rhea" id="RHEA-COMP:10747"/>
        <dbReference type="Rhea" id="RHEA-COMP:10748"/>
        <dbReference type="ChEBI" id="CHEBI:83833"/>
        <dbReference type="ChEBI" id="CHEBI:83834"/>
        <dbReference type="EC" id="5.2.1.8"/>
    </reaction>
</comment>
<evidence type="ECO:0000256" key="6">
    <source>
        <dbReference type="ARBA" id="ARBA00023186"/>
    </source>
</evidence>
<proteinExistence type="inferred from homology"/>